<evidence type="ECO:0000259" key="11">
    <source>
        <dbReference type="PROSITE" id="PS51782"/>
    </source>
</evidence>
<evidence type="ECO:0000256" key="4">
    <source>
        <dbReference type="ARBA" id="ARBA00022679"/>
    </source>
</evidence>
<keyword evidence="5" id="KW-0378">Hydrolase</keyword>
<dbReference type="Proteomes" id="UP000476030">
    <property type="component" value="Unassembled WGS sequence"/>
</dbReference>
<protein>
    <submittedName>
        <fullName evidence="13">L,D-transpeptidase family protein</fullName>
    </submittedName>
</protein>
<dbReference type="CDD" id="cd16913">
    <property type="entry name" value="YkuD_like"/>
    <property type="match status" value="1"/>
</dbReference>
<name>A0A6L8W9U8_9PROT</name>
<dbReference type="GO" id="GO:0008360">
    <property type="term" value="P:regulation of cell shape"/>
    <property type="evidence" value="ECO:0007669"/>
    <property type="project" value="UniProtKB-UniRule"/>
</dbReference>
<keyword evidence="6 9" id="KW-0133">Cell shape</keyword>
<feature type="active site" description="Proton donor/acceptor" evidence="9">
    <location>
        <position position="187"/>
    </location>
</feature>
<dbReference type="PANTHER" id="PTHR30582">
    <property type="entry name" value="L,D-TRANSPEPTIDASE"/>
    <property type="match status" value="1"/>
</dbReference>
<reference evidence="13 14" key="1">
    <citation type="submission" date="2019-12" db="EMBL/GenBank/DDBJ databases">
        <title>Snethiella sp. nov. sp. isolated from sea sand.</title>
        <authorList>
            <person name="Kim J."/>
            <person name="Jeong S.E."/>
            <person name="Jung H.S."/>
            <person name="Jeon C.O."/>
        </authorList>
    </citation>
    <scope>NUCLEOTIDE SEQUENCE [LARGE SCALE GENOMIC DNA]</scope>
    <source>
        <strain evidence="13 14">DP05</strain>
    </source>
</reference>
<organism evidence="13 14">
    <name type="scientific">Sneathiella litorea</name>
    <dbReference type="NCBI Taxonomy" id="2606216"/>
    <lineage>
        <taxon>Bacteria</taxon>
        <taxon>Pseudomonadati</taxon>
        <taxon>Pseudomonadota</taxon>
        <taxon>Alphaproteobacteria</taxon>
        <taxon>Sneathiellales</taxon>
        <taxon>Sneathiellaceae</taxon>
        <taxon>Sneathiella</taxon>
    </lineage>
</organism>
<keyword evidence="4" id="KW-0808">Transferase</keyword>
<evidence type="ECO:0000256" key="8">
    <source>
        <dbReference type="ARBA" id="ARBA00023316"/>
    </source>
</evidence>
<comment type="similarity">
    <text evidence="2">Belongs to the YkuD family.</text>
</comment>
<feature type="domain" description="LysM" evidence="11">
    <location>
        <begin position="40"/>
        <end position="84"/>
    </location>
</feature>
<evidence type="ECO:0000256" key="6">
    <source>
        <dbReference type="ARBA" id="ARBA00022960"/>
    </source>
</evidence>
<proteinExistence type="inferred from homology"/>
<dbReference type="GO" id="GO:0018104">
    <property type="term" value="P:peptidoglycan-protein cross-linking"/>
    <property type="evidence" value="ECO:0007669"/>
    <property type="project" value="TreeGrafter"/>
</dbReference>
<dbReference type="GO" id="GO:0005576">
    <property type="term" value="C:extracellular region"/>
    <property type="evidence" value="ECO:0007669"/>
    <property type="project" value="TreeGrafter"/>
</dbReference>
<sequence length="307" mass="33896">MIHGNRKKGSISWTNSLAAVAVTLLTWTAAQAEEIIGTEKIYTAEKLRTLSSIAVASGIGYVELRSVNPATDPWDVKPNEKLLIPDRHILPRNLQPGFTVNIGDMRLYYKGKTEGEIRSWPIGIGREGRRTPVGAMTVTELRENPTWRPTRRMRELDPDLPAAVPPGPNNPLGKYAVRIGWDGYVLHGTNKEPGVGRRVSSGCVRLYDKAIEEVFNLAKVGMPVTLIDEPLKVGWDGKAVYLEAHPTGPQADQIELTGKFDPSPADLSEIQRTAVAKAEAHGLSRIDWAAFDRIIQERRGLPEKIAE</sequence>
<evidence type="ECO:0000256" key="5">
    <source>
        <dbReference type="ARBA" id="ARBA00022801"/>
    </source>
</evidence>
<dbReference type="Gene3D" id="2.40.440.10">
    <property type="entry name" value="L,D-transpeptidase catalytic domain-like"/>
    <property type="match status" value="1"/>
</dbReference>
<dbReference type="Pfam" id="PF03734">
    <property type="entry name" value="YkuD"/>
    <property type="match status" value="1"/>
</dbReference>
<accession>A0A6L8W9U8</accession>
<dbReference type="PANTHER" id="PTHR30582:SF24">
    <property type="entry name" value="L,D-TRANSPEPTIDASE ERFK_SRFK-RELATED"/>
    <property type="match status" value="1"/>
</dbReference>
<comment type="caution">
    <text evidence="13">The sequence shown here is derived from an EMBL/GenBank/DDBJ whole genome shotgun (WGS) entry which is preliminary data.</text>
</comment>
<comment type="pathway">
    <text evidence="1 9">Cell wall biogenesis; peptidoglycan biosynthesis.</text>
</comment>
<evidence type="ECO:0000256" key="10">
    <source>
        <dbReference type="SAM" id="SignalP"/>
    </source>
</evidence>
<gene>
    <name evidence="13" type="ORF">GQE98_14860</name>
</gene>
<dbReference type="InterPro" id="IPR038063">
    <property type="entry name" value="Transpep_catalytic_dom"/>
</dbReference>
<feature type="active site" description="Nucleophile" evidence="9">
    <location>
        <position position="203"/>
    </location>
</feature>
<evidence type="ECO:0000256" key="3">
    <source>
        <dbReference type="ARBA" id="ARBA00022676"/>
    </source>
</evidence>
<evidence type="ECO:0000313" key="14">
    <source>
        <dbReference type="Proteomes" id="UP000476030"/>
    </source>
</evidence>
<dbReference type="GO" id="GO:0016757">
    <property type="term" value="F:glycosyltransferase activity"/>
    <property type="evidence" value="ECO:0007669"/>
    <property type="project" value="UniProtKB-KW"/>
</dbReference>
<keyword evidence="8 9" id="KW-0961">Cell wall biogenesis/degradation</keyword>
<keyword evidence="7 9" id="KW-0573">Peptidoglycan synthesis</keyword>
<keyword evidence="14" id="KW-1185">Reference proteome</keyword>
<keyword evidence="3" id="KW-0328">Glycosyltransferase</keyword>
<dbReference type="SUPFAM" id="SSF141523">
    <property type="entry name" value="L,D-transpeptidase catalytic domain-like"/>
    <property type="match status" value="1"/>
</dbReference>
<evidence type="ECO:0000256" key="7">
    <source>
        <dbReference type="ARBA" id="ARBA00022984"/>
    </source>
</evidence>
<dbReference type="InterPro" id="IPR018392">
    <property type="entry name" value="LysM"/>
</dbReference>
<evidence type="ECO:0000259" key="12">
    <source>
        <dbReference type="PROSITE" id="PS52029"/>
    </source>
</evidence>
<evidence type="ECO:0000256" key="2">
    <source>
        <dbReference type="ARBA" id="ARBA00005992"/>
    </source>
</evidence>
<feature type="domain" description="L,D-TPase catalytic" evidence="12">
    <location>
        <begin position="96"/>
        <end position="227"/>
    </location>
</feature>
<dbReference type="PROSITE" id="PS52029">
    <property type="entry name" value="LD_TPASE"/>
    <property type="match status" value="1"/>
</dbReference>
<evidence type="ECO:0000256" key="1">
    <source>
        <dbReference type="ARBA" id="ARBA00004752"/>
    </source>
</evidence>
<dbReference type="AlphaFoldDB" id="A0A6L8W9U8"/>
<dbReference type="CDD" id="cd00118">
    <property type="entry name" value="LysM"/>
    <property type="match status" value="1"/>
</dbReference>
<dbReference type="GO" id="GO:0071972">
    <property type="term" value="F:peptidoglycan L,D-transpeptidase activity"/>
    <property type="evidence" value="ECO:0007669"/>
    <property type="project" value="TreeGrafter"/>
</dbReference>
<feature type="chain" id="PRO_5027036057" evidence="10">
    <location>
        <begin position="33"/>
        <end position="307"/>
    </location>
</feature>
<evidence type="ECO:0000313" key="13">
    <source>
        <dbReference type="EMBL" id="MZR31916.1"/>
    </source>
</evidence>
<feature type="signal peptide" evidence="10">
    <location>
        <begin position="1"/>
        <end position="32"/>
    </location>
</feature>
<dbReference type="EMBL" id="WTUW01000009">
    <property type="protein sequence ID" value="MZR31916.1"/>
    <property type="molecule type" value="Genomic_DNA"/>
</dbReference>
<dbReference type="UniPathway" id="UPA00219"/>
<dbReference type="GO" id="GO:0071555">
    <property type="term" value="P:cell wall organization"/>
    <property type="evidence" value="ECO:0007669"/>
    <property type="project" value="UniProtKB-UniRule"/>
</dbReference>
<dbReference type="InterPro" id="IPR005490">
    <property type="entry name" value="LD_TPept_cat_dom"/>
</dbReference>
<dbReference type="InterPro" id="IPR050979">
    <property type="entry name" value="LD-transpeptidase"/>
</dbReference>
<dbReference type="PROSITE" id="PS51782">
    <property type="entry name" value="LYSM"/>
    <property type="match status" value="1"/>
</dbReference>
<evidence type="ECO:0000256" key="9">
    <source>
        <dbReference type="PROSITE-ProRule" id="PRU01373"/>
    </source>
</evidence>
<keyword evidence="10" id="KW-0732">Signal</keyword>